<feature type="transmembrane region" description="Helical" evidence="1">
    <location>
        <begin position="81"/>
        <end position="101"/>
    </location>
</feature>
<accession>A0A852WMZ6</accession>
<evidence type="ECO:0000256" key="1">
    <source>
        <dbReference type="SAM" id="Phobius"/>
    </source>
</evidence>
<keyword evidence="1" id="KW-1133">Transmembrane helix</keyword>
<dbReference type="EMBL" id="JACCAB010000001">
    <property type="protein sequence ID" value="NYG08214.1"/>
    <property type="molecule type" value="Genomic_DNA"/>
</dbReference>
<name>A0A852WMZ6_9MICO</name>
<organism evidence="2 3">
    <name type="scientific">Pedococcus badiiscoriae</name>
    <dbReference type="NCBI Taxonomy" id="642776"/>
    <lineage>
        <taxon>Bacteria</taxon>
        <taxon>Bacillati</taxon>
        <taxon>Actinomycetota</taxon>
        <taxon>Actinomycetes</taxon>
        <taxon>Micrococcales</taxon>
        <taxon>Intrasporangiaceae</taxon>
        <taxon>Pedococcus</taxon>
    </lineage>
</organism>
<evidence type="ECO:0000313" key="2">
    <source>
        <dbReference type="EMBL" id="NYG08214.1"/>
    </source>
</evidence>
<feature type="transmembrane region" description="Helical" evidence="1">
    <location>
        <begin position="107"/>
        <end position="123"/>
    </location>
</feature>
<comment type="caution">
    <text evidence="2">The sequence shown here is derived from an EMBL/GenBank/DDBJ whole genome shotgun (WGS) entry which is preliminary data.</text>
</comment>
<reference evidence="2 3" key="1">
    <citation type="submission" date="2020-07" db="EMBL/GenBank/DDBJ databases">
        <title>Sequencing the genomes of 1000 actinobacteria strains.</title>
        <authorList>
            <person name="Klenk H.-P."/>
        </authorList>
    </citation>
    <scope>NUCLEOTIDE SEQUENCE [LARGE SCALE GENOMIC DNA]</scope>
    <source>
        <strain evidence="2 3">DSM 23987</strain>
    </source>
</reference>
<keyword evidence="3" id="KW-1185">Reference proteome</keyword>
<protein>
    <submittedName>
        <fullName evidence="2">Uncharacterized protein</fullName>
    </submittedName>
</protein>
<keyword evidence="1" id="KW-0472">Membrane</keyword>
<gene>
    <name evidence="2" type="ORF">BJ986_002701</name>
</gene>
<dbReference type="AlphaFoldDB" id="A0A852WMZ6"/>
<dbReference type="RefSeq" id="WP_179422485.1">
    <property type="nucleotide sequence ID" value="NZ_JACCAB010000001.1"/>
</dbReference>
<dbReference type="Proteomes" id="UP000573599">
    <property type="component" value="Unassembled WGS sequence"/>
</dbReference>
<evidence type="ECO:0000313" key="3">
    <source>
        <dbReference type="Proteomes" id="UP000573599"/>
    </source>
</evidence>
<sequence length="168" mass="18174">MPTVQISESTMRVVPLPQVCVKTGTPTADVLTITGSAAPLWTGVLIVFGFLPWLVASLASSKRYAIEVPMHAAVWRRHRSLRRAALILVVAGITLVLVASIQGRDNAWLLLLPTFIGVALYVGNESMNTVGVHLSGDGGLLLTRVHPEFRRALLDADHGTQPRGRLRP</sequence>
<keyword evidence="1" id="KW-0812">Transmembrane</keyword>
<proteinExistence type="predicted"/>
<feature type="transmembrane region" description="Helical" evidence="1">
    <location>
        <begin position="40"/>
        <end position="60"/>
    </location>
</feature>